<name>R7ZNX9_9BACT</name>
<comment type="caution">
    <text evidence="1">The sequence shown here is derived from an EMBL/GenBank/DDBJ whole genome shotgun (WGS) entry which is preliminary data.</text>
</comment>
<sequence>MPLALDNLRVGRIYRMINFGESRTLKVLERINSSNYRVLDMDTLEHYEFEELIRWGRGADYDLDEIDRS</sequence>
<accession>R7ZNX9</accession>
<dbReference type="OrthoDB" id="853687at2"/>
<proteinExistence type="predicted"/>
<reference evidence="1 2" key="1">
    <citation type="submission" date="2013-02" db="EMBL/GenBank/DDBJ databases">
        <title>A novel strain isolated from Lonar lake, Maharashtra, India.</title>
        <authorList>
            <person name="Singh A."/>
        </authorList>
    </citation>
    <scope>NUCLEOTIDE SEQUENCE [LARGE SCALE GENOMIC DNA]</scope>
    <source>
        <strain evidence="1 2">AK24</strain>
    </source>
</reference>
<dbReference type="AlphaFoldDB" id="R7ZNX9"/>
<dbReference type="RefSeq" id="WP_010855837.1">
    <property type="nucleotide sequence ID" value="NZ_AQHR01000096.1"/>
</dbReference>
<keyword evidence="2" id="KW-1185">Reference proteome</keyword>
<protein>
    <submittedName>
        <fullName evidence="1">Uncharacterized protein</fullName>
    </submittedName>
</protein>
<evidence type="ECO:0000313" key="2">
    <source>
        <dbReference type="Proteomes" id="UP000013909"/>
    </source>
</evidence>
<organism evidence="1 2">
    <name type="scientific">Lunatimonas lonarensis</name>
    <dbReference type="NCBI Taxonomy" id="1232681"/>
    <lineage>
        <taxon>Bacteria</taxon>
        <taxon>Pseudomonadati</taxon>
        <taxon>Bacteroidota</taxon>
        <taxon>Cytophagia</taxon>
        <taxon>Cytophagales</taxon>
        <taxon>Cyclobacteriaceae</taxon>
    </lineage>
</organism>
<gene>
    <name evidence="1" type="ORF">ADIS_3706</name>
</gene>
<dbReference type="EMBL" id="AQHR01000096">
    <property type="protein sequence ID" value="EON75815.1"/>
    <property type="molecule type" value="Genomic_DNA"/>
</dbReference>
<dbReference type="STRING" id="1232681.ADIS_3706"/>
<dbReference type="Proteomes" id="UP000013909">
    <property type="component" value="Unassembled WGS sequence"/>
</dbReference>
<evidence type="ECO:0000313" key="1">
    <source>
        <dbReference type="EMBL" id="EON75815.1"/>
    </source>
</evidence>